<keyword evidence="10" id="KW-1185">Reference proteome</keyword>
<evidence type="ECO:0000313" key="9">
    <source>
        <dbReference type="EMBL" id="SDE77825.1"/>
    </source>
</evidence>
<dbReference type="SUPFAM" id="SSF161098">
    <property type="entry name" value="MetI-like"/>
    <property type="match status" value="1"/>
</dbReference>
<evidence type="ECO:0000256" key="5">
    <source>
        <dbReference type="ARBA" id="ARBA00022989"/>
    </source>
</evidence>
<protein>
    <submittedName>
        <fullName evidence="9">Peptide/nickel transport system permease protein</fullName>
    </submittedName>
</protein>
<evidence type="ECO:0000259" key="8">
    <source>
        <dbReference type="PROSITE" id="PS50928"/>
    </source>
</evidence>
<dbReference type="InterPro" id="IPR045621">
    <property type="entry name" value="BPD_transp_1_N"/>
</dbReference>
<feature type="domain" description="ABC transmembrane type-1" evidence="8">
    <location>
        <begin position="97"/>
        <end position="294"/>
    </location>
</feature>
<dbReference type="InterPro" id="IPR000515">
    <property type="entry name" value="MetI-like"/>
</dbReference>
<keyword evidence="3" id="KW-1003">Cell membrane</keyword>
<keyword evidence="6 7" id="KW-0472">Membrane</keyword>
<keyword evidence="2 7" id="KW-0813">Transport</keyword>
<evidence type="ECO:0000256" key="6">
    <source>
        <dbReference type="ARBA" id="ARBA00023136"/>
    </source>
</evidence>
<dbReference type="EMBL" id="FNAT01000004">
    <property type="protein sequence ID" value="SDE77825.1"/>
    <property type="molecule type" value="Genomic_DNA"/>
</dbReference>
<evidence type="ECO:0000256" key="1">
    <source>
        <dbReference type="ARBA" id="ARBA00004651"/>
    </source>
</evidence>
<reference evidence="10" key="1">
    <citation type="submission" date="2016-10" db="EMBL/GenBank/DDBJ databases">
        <authorList>
            <person name="Varghese N."/>
            <person name="Submissions S."/>
        </authorList>
    </citation>
    <scope>NUCLEOTIDE SEQUENCE [LARGE SCALE GENOMIC DNA]</scope>
    <source>
        <strain evidence="10">DSM 21424</strain>
    </source>
</reference>
<dbReference type="STRING" id="521013.SAMN04488567_2512"/>
<feature type="transmembrane region" description="Helical" evidence="7">
    <location>
        <begin position="136"/>
        <end position="157"/>
    </location>
</feature>
<gene>
    <name evidence="9" type="ORF">SAMN04488567_2512</name>
</gene>
<dbReference type="CDD" id="cd06261">
    <property type="entry name" value="TM_PBP2"/>
    <property type="match status" value="1"/>
</dbReference>
<sequence>MPILSFVLKRVIQAGFVLVAVTLFVSFAIRLTGDPAVMMLRESANVTPEDLARIREGLGLNRPFLVQYWDFITGLLTGDLGASFFRGAIGPLVSDALGATLLLALTSLAVSLVISIPLGIYAATHRGSFGDQLVRVLSLAGLSFPNFWLGIMLVLIFSVTLRWLPPSGFMGPASLIMPAVTIGVILTSTNLRIVRTTMLDVLSSQFIMVARAKGLSQTAVIYKHALRNSSIALVTYLGLQFGSLMGGLVVVELVFNWPGMGTLAIEAIAQRDYPILQTVISILAVMIVAVNLLVDLTYMLLDPRIRLE</sequence>
<evidence type="ECO:0000256" key="2">
    <source>
        <dbReference type="ARBA" id="ARBA00022448"/>
    </source>
</evidence>
<feature type="transmembrane region" description="Helical" evidence="7">
    <location>
        <begin position="231"/>
        <end position="255"/>
    </location>
</feature>
<evidence type="ECO:0000256" key="7">
    <source>
        <dbReference type="RuleBase" id="RU363032"/>
    </source>
</evidence>
<dbReference type="PANTHER" id="PTHR43163">
    <property type="entry name" value="DIPEPTIDE TRANSPORT SYSTEM PERMEASE PROTEIN DPPB-RELATED"/>
    <property type="match status" value="1"/>
</dbReference>
<keyword evidence="4 7" id="KW-0812">Transmembrane</keyword>
<dbReference type="Pfam" id="PF00528">
    <property type="entry name" value="BPD_transp_1"/>
    <property type="match status" value="1"/>
</dbReference>
<dbReference type="PROSITE" id="PS50928">
    <property type="entry name" value="ABC_TM1"/>
    <property type="match status" value="1"/>
</dbReference>
<dbReference type="InterPro" id="IPR035906">
    <property type="entry name" value="MetI-like_sf"/>
</dbReference>
<feature type="transmembrane region" description="Helical" evidence="7">
    <location>
        <begin position="101"/>
        <end position="124"/>
    </location>
</feature>
<dbReference type="PANTHER" id="PTHR43163:SF6">
    <property type="entry name" value="DIPEPTIDE TRANSPORT SYSTEM PERMEASE PROTEIN DPPB-RELATED"/>
    <property type="match status" value="1"/>
</dbReference>
<dbReference type="AlphaFoldDB" id="A0A1G7FQ84"/>
<name>A0A1G7FQ84_9RHOB</name>
<dbReference type="Gene3D" id="1.10.3720.10">
    <property type="entry name" value="MetI-like"/>
    <property type="match status" value="1"/>
</dbReference>
<feature type="transmembrane region" description="Helical" evidence="7">
    <location>
        <begin position="12"/>
        <end position="31"/>
    </location>
</feature>
<evidence type="ECO:0000313" key="10">
    <source>
        <dbReference type="Proteomes" id="UP000198922"/>
    </source>
</evidence>
<comment type="similarity">
    <text evidence="7">Belongs to the binding-protein-dependent transport system permease family.</text>
</comment>
<accession>A0A1G7FQ84</accession>
<dbReference type="Proteomes" id="UP000198922">
    <property type="component" value="Unassembled WGS sequence"/>
</dbReference>
<proteinExistence type="inferred from homology"/>
<organism evidence="9 10">
    <name type="scientific">Limimaricola pyoseonensis</name>
    <dbReference type="NCBI Taxonomy" id="521013"/>
    <lineage>
        <taxon>Bacteria</taxon>
        <taxon>Pseudomonadati</taxon>
        <taxon>Pseudomonadota</taxon>
        <taxon>Alphaproteobacteria</taxon>
        <taxon>Rhodobacterales</taxon>
        <taxon>Paracoccaceae</taxon>
        <taxon>Limimaricola</taxon>
    </lineage>
</organism>
<dbReference type="GO" id="GO:0055085">
    <property type="term" value="P:transmembrane transport"/>
    <property type="evidence" value="ECO:0007669"/>
    <property type="project" value="InterPro"/>
</dbReference>
<evidence type="ECO:0000256" key="4">
    <source>
        <dbReference type="ARBA" id="ARBA00022692"/>
    </source>
</evidence>
<feature type="transmembrane region" description="Helical" evidence="7">
    <location>
        <begin position="169"/>
        <end position="188"/>
    </location>
</feature>
<evidence type="ECO:0000256" key="3">
    <source>
        <dbReference type="ARBA" id="ARBA00022475"/>
    </source>
</evidence>
<dbReference type="GO" id="GO:0005886">
    <property type="term" value="C:plasma membrane"/>
    <property type="evidence" value="ECO:0007669"/>
    <property type="project" value="UniProtKB-SubCell"/>
</dbReference>
<dbReference type="RefSeq" id="WP_242652269.1">
    <property type="nucleotide sequence ID" value="NZ_FNAT01000004.1"/>
</dbReference>
<feature type="transmembrane region" description="Helical" evidence="7">
    <location>
        <begin position="275"/>
        <end position="301"/>
    </location>
</feature>
<keyword evidence="5 7" id="KW-1133">Transmembrane helix</keyword>
<dbReference type="Pfam" id="PF19300">
    <property type="entry name" value="BPD_transp_1_N"/>
    <property type="match status" value="1"/>
</dbReference>
<comment type="subcellular location">
    <subcellularLocation>
        <location evidence="1 7">Cell membrane</location>
        <topology evidence="1 7">Multi-pass membrane protein</topology>
    </subcellularLocation>
</comment>